<dbReference type="EMBL" id="JACOFV010000001">
    <property type="protein sequence ID" value="MBC3860746.1"/>
    <property type="molecule type" value="Genomic_DNA"/>
</dbReference>
<protein>
    <submittedName>
        <fullName evidence="3">DUF861 domain-containing protein</fullName>
    </submittedName>
</protein>
<name>A0A923HBA4_9BURK</name>
<comment type="caution">
    <text evidence="3">The sequence shown here is derived from an EMBL/GenBank/DDBJ whole genome shotgun (WGS) entry which is preliminary data.</text>
</comment>
<accession>A0A923HBA4</accession>
<feature type="transmembrane region" description="Helical" evidence="1">
    <location>
        <begin position="7"/>
        <end position="25"/>
    </location>
</feature>
<dbReference type="InterPro" id="IPR011051">
    <property type="entry name" value="RmlC_Cupin_sf"/>
</dbReference>
<dbReference type="Gene3D" id="2.60.120.10">
    <property type="entry name" value="Jelly Rolls"/>
    <property type="match status" value="1"/>
</dbReference>
<keyword evidence="1" id="KW-1133">Transmembrane helix</keyword>
<dbReference type="InterPro" id="IPR008579">
    <property type="entry name" value="UGlyAH_Cupin_dom"/>
</dbReference>
<reference evidence="3" key="1">
    <citation type="submission" date="2020-08" db="EMBL/GenBank/DDBJ databases">
        <title>Novel species isolated from subtropical streams in China.</title>
        <authorList>
            <person name="Lu H."/>
        </authorList>
    </citation>
    <scope>NUCLEOTIDE SEQUENCE</scope>
    <source>
        <strain evidence="3">KACC 12607</strain>
    </source>
</reference>
<gene>
    <name evidence="3" type="ORF">H8K32_01440</name>
</gene>
<sequence length="156" mass="17290">MKTRIKAAIAGSIITLTGFVAYQAIRHVSKMPAPSAEAVKLHLKPFHVDPTWVKSGTPNFRANEFFKSSDGTISSGIFECDASTFEWHYQFDEAVYILDGSVHLNYQGKEFTVNAGETVLFRAGTVAVWNVPDHVRKSWTIYDAGKPARGLAKILQ</sequence>
<dbReference type="Pfam" id="PF05899">
    <property type="entry name" value="Cupin_3"/>
    <property type="match status" value="1"/>
</dbReference>
<feature type="domain" description="(S)-ureidoglycine aminohydrolase cupin" evidence="2">
    <location>
        <begin position="68"/>
        <end position="138"/>
    </location>
</feature>
<evidence type="ECO:0000256" key="1">
    <source>
        <dbReference type="SAM" id="Phobius"/>
    </source>
</evidence>
<dbReference type="AlphaFoldDB" id="A0A923HBA4"/>
<proteinExistence type="predicted"/>
<keyword evidence="1" id="KW-0472">Membrane</keyword>
<dbReference type="RefSeq" id="WP_186910673.1">
    <property type="nucleotide sequence ID" value="NZ_JACOFV010000001.1"/>
</dbReference>
<dbReference type="PANTHER" id="PTHR40943">
    <property type="entry name" value="CYTOPLASMIC PROTEIN-RELATED"/>
    <property type="match status" value="1"/>
</dbReference>
<dbReference type="Proteomes" id="UP000634011">
    <property type="component" value="Unassembled WGS sequence"/>
</dbReference>
<evidence type="ECO:0000313" key="3">
    <source>
        <dbReference type="EMBL" id="MBC3860746.1"/>
    </source>
</evidence>
<keyword evidence="1" id="KW-0812">Transmembrane</keyword>
<dbReference type="InterPro" id="IPR014710">
    <property type="entry name" value="RmlC-like_jellyroll"/>
</dbReference>
<evidence type="ECO:0000313" key="4">
    <source>
        <dbReference type="Proteomes" id="UP000634011"/>
    </source>
</evidence>
<dbReference type="SUPFAM" id="SSF51182">
    <property type="entry name" value="RmlC-like cupins"/>
    <property type="match status" value="1"/>
</dbReference>
<evidence type="ECO:0000259" key="2">
    <source>
        <dbReference type="Pfam" id="PF05899"/>
    </source>
</evidence>
<organism evidence="3 4">
    <name type="scientific">Undibacterium jejuense</name>
    <dbReference type="NCBI Taxonomy" id="1344949"/>
    <lineage>
        <taxon>Bacteria</taxon>
        <taxon>Pseudomonadati</taxon>
        <taxon>Pseudomonadota</taxon>
        <taxon>Betaproteobacteria</taxon>
        <taxon>Burkholderiales</taxon>
        <taxon>Oxalobacteraceae</taxon>
        <taxon>Undibacterium</taxon>
    </lineage>
</organism>
<keyword evidence="4" id="KW-1185">Reference proteome</keyword>
<dbReference type="PANTHER" id="PTHR40943:SF1">
    <property type="entry name" value="CYTOPLASMIC PROTEIN"/>
    <property type="match status" value="1"/>
</dbReference>